<feature type="compositionally biased region" description="Polar residues" evidence="1">
    <location>
        <begin position="409"/>
        <end position="426"/>
    </location>
</feature>
<feature type="region of interest" description="Disordered" evidence="1">
    <location>
        <begin position="323"/>
        <end position="355"/>
    </location>
</feature>
<feature type="compositionally biased region" description="Basic and acidic residues" evidence="1">
    <location>
        <begin position="429"/>
        <end position="445"/>
    </location>
</feature>
<feature type="region of interest" description="Disordered" evidence="1">
    <location>
        <begin position="160"/>
        <end position="196"/>
    </location>
</feature>
<dbReference type="AlphaFoldDB" id="A0A395TA25"/>
<keyword evidence="3" id="KW-1185">Reference proteome</keyword>
<dbReference type="Proteomes" id="UP000266234">
    <property type="component" value="Unassembled WGS sequence"/>
</dbReference>
<dbReference type="EMBL" id="PXOG01000009">
    <property type="protein sequence ID" value="RGP81521.1"/>
    <property type="molecule type" value="Genomic_DNA"/>
</dbReference>
<evidence type="ECO:0000313" key="2">
    <source>
        <dbReference type="EMBL" id="RGP81521.1"/>
    </source>
</evidence>
<feature type="region of interest" description="Disordered" evidence="1">
    <location>
        <begin position="47"/>
        <end position="115"/>
    </location>
</feature>
<gene>
    <name evidence="2" type="ORF">FLONG3_390</name>
</gene>
<feature type="region of interest" description="Disordered" evidence="1">
    <location>
        <begin position="1"/>
        <end position="34"/>
    </location>
</feature>
<accession>A0A395TA25</accession>
<dbReference type="STRING" id="694270.A0A395TA25"/>
<evidence type="ECO:0000256" key="1">
    <source>
        <dbReference type="SAM" id="MobiDB-lite"/>
    </source>
</evidence>
<dbReference type="OrthoDB" id="5106414at2759"/>
<protein>
    <submittedName>
        <fullName evidence="2">Uncharacterized protein</fullName>
    </submittedName>
</protein>
<feature type="region of interest" description="Disordered" evidence="1">
    <location>
        <begin position="398"/>
        <end position="466"/>
    </location>
</feature>
<feature type="compositionally biased region" description="Polar residues" evidence="1">
    <location>
        <begin position="14"/>
        <end position="24"/>
    </location>
</feature>
<feature type="compositionally biased region" description="Basic and acidic residues" evidence="1">
    <location>
        <begin position="66"/>
        <end position="76"/>
    </location>
</feature>
<proteinExistence type="predicted"/>
<organism evidence="2 3">
    <name type="scientific">Fusarium longipes</name>
    <dbReference type="NCBI Taxonomy" id="694270"/>
    <lineage>
        <taxon>Eukaryota</taxon>
        <taxon>Fungi</taxon>
        <taxon>Dikarya</taxon>
        <taxon>Ascomycota</taxon>
        <taxon>Pezizomycotina</taxon>
        <taxon>Sordariomycetes</taxon>
        <taxon>Hypocreomycetidae</taxon>
        <taxon>Hypocreales</taxon>
        <taxon>Nectriaceae</taxon>
        <taxon>Fusarium</taxon>
    </lineage>
</organism>
<name>A0A395TA25_9HYPO</name>
<comment type="caution">
    <text evidence="2">The sequence shown here is derived from an EMBL/GenBank/DDBJ whole genome shotgun (WGS) entry which is preliminary data.</text>
</comment>
<feature type="compositionally biased region" description="Basic and acidic residues" evidence="1">
    <location>
        <begin position="87"/>
        <end position="100"/>
    </location>
</feature>
<sequence>MRSSKSPSKEKVATGSTEFRSQSFADFGSSPFLNTRHASEDAYSWMTEFSDRDTPSPMGDGSSVDQTRRLSQERHMSFPIREPSLTIRDKGTGFHDDRLTKSQGNYRQPSLRRGSGMEYQTPEILSRVYNLNRRQAQRGDIQPVRHRPIAMIPKLGTVTDKPAAIKKTSSDMTEQQKSQTEKQQDQQSIPEPRDPPRLALVDFESEIWPAVQEKVLSFVEEKISQRIEAMLEERSAELESLTRPPLLRADSSPEVYLAYVRFLQNRIAATGRNSPLIRNTEAVMSLAMDLQPGLETRLRQHLAQISADENAEERCGGSVVTKKEVHEGEEDDDEEEMSTIADDDGSVYQDDPDDIDDEDIILHSIEHYTPVATSNVMDQLRRYEKRYLESVQLAAAEREAHSRALSPLNDDSNTPNGSPNEPQQIPDNLEARHEMRQLEETPTKRERPKRNLNVKKRELEKTPTPNRAVSKRLLDYIVRAPPVGRITQLELGKTFVSSNTVKSLQESAITGLQSIIQPASKQKQRTGGYTKQ</sequence>
<feature type="compositionally biased region" description="Acidic residues" evidence="1">
    <location>
        <begin position="327"/>
        <end position="355"/>
    </location>
</feature>
<evidence type="ECO:0000313" key="3">
    <source>
        <dbReference type="Proteomes" id="UP000266234"/>
    </source>
</evidence>
<reference evidence="2 3" key="1">
    <citation type="journal article" date="2018" name="PLoS Pathog.">
        <title>Evolution of structural diversity of trichothecenes, a family of toxins produced by plant pathogenic and entomopathogenic fungi.</title>
        <authorList>
            <person name="Proctor R.H."/>
            <person name="McCormick S.P."/>
            <person name="Kim H.S."/>
            <person name="Cardoza R.E."/>
            <person name="Stanley A.M."/>
            <person name="Lindo L."/>
            <person name="Kelly A."/>
            <person name="Brown D.W."/>
            <person name="Lee T."/>
            <person name="Vaughan M.M."/>
            <person name="Alexander N.J."/>
            <person name="Busman M."/>
            <person name="Gutierrez S."/>
        </authorList>
    </citation>
    <scope>NUCLEOTIDE SEQUENCE [LARGE SCALE GENOMIC DNA]</scope>
    <source>
        <strain evidence="2 3">NRRL 20695</strain>
    </source>
</reference>